<dbReference type="eggNOG" id="ENOG502SZSY">
    <property type="taxonomic scope" value="Eukaryota"/>
</dbReference>
<feature type="compositionally biased region" description="Pro residues" evidence="1">
    <location>
        <begin position="287"/>
        <end position="297"/>
    </location>
</feature>
<dbReference type="OrthoDB" id="3262817at2759"/>
<feature type="compositionally biased region" description="Low complexity" evidence="1">
    <location>
        <begin position="147"/>
        <end position="165"/>
    </location>
</feature>
<dbReference type="AlphaFoldDB" id="S8EC18"/>
<keyword evidence="3" id="KW-1185">Reference proteome</keyword>
<protein>
    <submittedName>
        <fullName evidence="2">Uncharacterized protein</fullName>
    </submittedName>
</protein>
<evidence type="ECO:0000256" key="1">
    <source>
        <dbReference type="SAM" id="MobiDB-lite"/>
    </source>
</evidence>
<dbReference type="InParanoid" id="S8EC18"/>
<accession>S8EC18</accession>
<name>S8EC18_FOMSC</name>
<evidence type="ECO:0000313" key="3">
    <source>
        <dbReference type="Proteomes" id="UP000015241"/>
    </source>
</evidence>
<feature type="compositionally biased region" description="Basic and acidic residues" evidence="1">
    <location>
        <begin position="336"/>
        <end position="345"/>
    </location>
</feature>
<feature type="compositionally biased region" description="Acidic residues" evidence="1">
    <location>
        <begin position="205"/>
        <end position="236"/>
    </location>
</feature>
<reference evidence="2 3" key="1">
    <citation type="journal article" date="2012" name="Science">
        <title>The Paleozoic origin of enzymatic lignin decomposition reconstructed from 31 fungal genomes.</title>
        <authorList>
            <person name="Floudas D."/>
            <person name="Binder M."/>
            <person name="Riley R."/>
            <person name="Barry K."/>
            <person name="Blanchette R.A."/>
            <person name="Henrissat B."/>
            <person name="Martinez A.T."/>
            <person name="Otillar R."/>
            <person name="Spatafora J.W."/>
            <person name="Yadav J.S."/>
            <person name="Aerts A."/>
            <person name="Benoit I."/>
            <person name="Boyd A."/>
            <person name="Carlson A."/>
            <person name="Copeland A."/>
            <person name="Coutinho P.M."/>
            <person name="de Vries R.P."/>
            <person name="Ferreira P."/>
            <person name="Findley K."/>
            <person name="Foster B."/>
            <person name="Gaskell J."/>
            <person name="Glotzer D."/>
            <person name="Gorecki P."/>
            <person name="Heitman J."/>
            <person name="Hesse C."/>
            <person name="Hori C."/>
            <person name="Igarashi K."/>
            <person name="Jurgens J.A."/>
            <person name="Kallen N."/>
            <person name="Kersten P."/>
            <person name="Kohler A."/>
            <person name="Kuees U."/>
            <person name="Kumar T.K.A."/>
            <person name="Kuo A."/>
            <person name="LaButti K."/>
            <person name="Larrondo L.F."/>
            <person name="Lindquist E."/>
            <person name="Ling A."/>
            <person name="Lombard V."/>
            <person name="Lucas S."/>
            <person name="Lundell T."/>
            <person name="Martin R."/>
            <person name="McLaughlin D.J."/>
            <person name="Morgenstern I."/>
            <person name="Morin E."/>
            <person name="Murat C."/>
            <person name="Nagy L.G."/>
            <person name="Nolan M."/>
            <person name="Ohm R.A."/>
            <person name="Patyshakuliyeva A."/>
            <person name="Rokas A."/>
            <person name="Ruiz-Duenas F.J."/>
            <person name="Sabat G."/>
            <person name="Salamov A."/>
            <person name="Samejima M."/>
            <person name="Schmutz J."/>
            <person name="Slot J.C."/>
            <person name="St John F."/>
            <person name="Stenlid J."/>
            <person name="Sun H."/>
            <person name="Sun S."/>
            <person name="Syed K."/>
            <person name="Tsang A."/>
            <person name="Wiebenga A."/>
            <person name="Young D."/>
            <person name="Pisabarro A."/>
            <person name="Eastwood D.C."/>
            <person name="Martin F."/>
            <person name="Cullen D."/>
            <person name="Grigoriev I.V."/>
            <person name="Hibbett D.S."/>
        </authorList>
    </citation>
    <scope>NUCLEOTIDE SEQUENCE</scope>
    <source>
        <strain evidence="3">FP-58527</strain>
    </source>
</reference>
<feature type="compositionally biased region" description="Acidic residues" evidence="1">
    <location>
        <begin position="243"/>
        <end position="271"/>
    </location>
</feature>
<dbReference type="STRING" id="743788.S8EC18"/>
<dbReference type="Proteomes" id="UP000015241">
    <property type="component" value="Unassembled WGS sequence"/>
</dbReference>
<proteinExistence type="predicted"/>
<organism evidence="2 3">
    <name type="scientific">Fomitopsis schrenkii</name>
    <name type="common">Brown rot fungus</name>
    <dbReference type="NCBI Taxonomy" id="2126942"/>
    <lineage>
        <taxon>Eukaryota</taxon>
        <taxon>Fungi</taxon>
        <taxon>Dikarya</taxon>
        <taxon>Basidiomycota</taxon>
        <taxon>Agaricomycotina</taxon>
        <taxon>Agaricomycetes</taxon>
        <taxon>Polyporales</taxon>
        <taxon>Fomitopsis</taxon>
    </lineage>
</organism>
<dbReference type="HOGENOM" id="CLU_669086_0_0_1"/>
<feature type="region of interest" description="Disordered" evidence="1">
    <location>
        <begin position="147"/>
        <end position="358"/>
    </location>
</feature>
<feature type="region of interest" description="Disordered" evidence="1">
    <location>
        <begin position="101"/>
        <end position="131"/>
    </location>
</feature>
<evidence type="ECO:0000313" key="2">
    <source>
        <dbReference type="EMBL" id="EPT02517.1"/>
    </source>
</evidence>
<dbReference type="EMBL" id="KE504135">
    <property type="protein sequence ID" value="EPT02517.1"/>
    <property type="molecule type" value="Genomic_DNA"/>
</dbReference>
<gene>
    <name evidence="2" type="ORF">FOMPIDRAFT_82520</name>
</gene>
<sequence length="454" mass="50010">MRFATPEGNIRTTQDLIVLQLANANIPDPRALRRVLIPLPGSYDDLVAAATQTFDLPLDVSMRVYTQELAGNIGWNVEITKIVWDAVRSILTLVIVEPKGATPEARKTPRKSIAPPQPDRVVTHDAGAAPTKEVLEAARRLSRLSLAPAPRRSLAPRASLAPSSRTDGAGSVRDGGGDALEGEDEEEDIVFRSGRGVGKRQVIASEDEDEDKEDEDAEDENAEDEDAEDEDEDEDEHEHSDDDMIDDDAIEDDLRDELEEHMEEADEDAGEDPFLSAQGSRAEREPSPAPEQPPPRTPASQAARRTSEQRSRVSQAAPSPKFKPEGEAARSPAPKVKQEKVHETPSRAAPPRTQTQPEDRFVIIIEYDDGAGAGEETQTMFKTRGRHTVAKVLMQACRTFGIEDLYDKSQLVLALELEEGGEIVEHRFMCPKEETMAQVGAESESRFIVQVEDE</sequence>